<sequence>MKMNAHILESASTADILKLMRYKIILFVLFMWSTICRAQFEETRCRCACPSPSVVRANHSERMLYIKSVAAQFCTCDVVVIPQLEVKIEQSKVEEFCVQCECKFQSRNTTLIKVSVIITICVISVLAIYMLFLQCLNPLLLRPRRLFAYAKHVEEDISEDMENIFAAPVSAEAIQQQSTSYARQRVPNESVLKRMEVQQSRWMANVEQQRKKIFKEHSMLN</sequence>
<comment type="similarity">
    <text evidence="2">Belongs to the TMEM9 family.</text>
</comment>
<evidence type="ECO:0000256" key="5">
    <source>
        <dbReference type="ARBA" id="ARBA00023136"/>
    </source>
</evidence>
<comment type="caution">
    <text evidence="7">The sequence shown here is derived from an EMBL/GenBank/DDBJ whole genome shotgun (WGS) entry which is preliminary data.</text>
</comment>
<evidence type="ECO:0000256" key="2">
    <source>
        <dbReference type="ARBA" id="ARBA00007264"/>
    </source>
</evidence>
<evidence type="ECO:0000256" key="4">
    <source>
        <dbReference type="ARBA" id="ARBA00022989"/>
    </source>
</evidence>
<dbReference type="GO" id="GO:0005765">
    <property type="term" value="C:lysosomal membrane"/>
    <property type="evidence" value="ECO:0007669"/>
    <property type="project" value="InterPro"/>
</dbReference>
<keyword evidence="8" id="KW-1185">Reference proteome</keyword>
<dbReference type="PANTHER" id="PTHR13064">
    <property type="entry name" value="TRANSMEMBRANE PROTEIN 9 FAMILY MEMBER"/>
    <property type="match status" value="1"/>
</dbReference>
<dbReference type="EMBL" id="JYDJ01000062">
    <property type="protein sequence ID" value="KRX46206.1"/>
    <property type="molecule type" value="Genomic_DNA"/>
</dbReference>
<dbReference type="InterPro" id="IPR008853">
    <property type="entry name" value="TMEM9/TMEM9B"/>
</dbReference>
<dbReference type="AlphaFoldDB" id="A0A0V0U4P8"/>
<name>A0A0V0U4P8_9BILA</name>
<evidence type="ECO:0000313" key="8">
    <source>
        <dbReference type="Proteomes" id="UP000055048"/>
    </source>
</evidence>
<keyword evidence="4 6" id="KW-1133">Transmembrane helix</keyword>
<comment type="subcellular location">
    <subcellularLocation>
        <location evidence="1">Membrane</location>
    </subcellularLocation>
</comment>
<dbReference type="Pfam" id="PF05434">
    <property type="entry name" value="Tmemb_9"/>
    <property type="match status" value="1"/>
</dbReference>
<evidence type="ECO:0000256" key="1">
    <source>
        <dbReference type="ARBA" id="ARBA00004370"/>
    </source>
</evidence>
<evidence type="ECO:0000256" key="3">
    <source>
        <dbReference type="ARBA" id="ARBA00022692"/>
    </source>
</evidence>
<keyword evidence="3 6" id="KW-0812">Transmembrane</keyword>
<accession>A0A0V0U4P8</accession>
<keyword evidence="5 6" id="KW-0472">Membrane</keyword>
<gene>
    <name evidence="7" type="primary">TMEM9</name>
    <name evidence="7" type="ORF">T05_16160</name>
</gene>
<evidence type="ECO:0000256" key="6">
    <source>
        <dbReference type="SAM" id="Phobius"/>
    </source>
</evidence>
<proteinExistence type="inferred from homology"/>
<protein>
    <submittedName>
        <fullName evidence="7">Transmembrane protein 9</fullName>
    </submittedName>
</protein>
<dbReference type="OrthoDB" id="10059035at2759"/>
<organism evidence="7 8">
    <name type="scientific">Trichinella murrelli</name>
    <dbReference type="NCBI Taxonomy" id="144512"/>
    <lineage>
        <taxon>Eukaryota</taxon>
        <taxon>Metazoa</taxon>
        <taxon>Ecdysozoa</taxon>
        <taxon>Nematoda</taxon>
        <taxon>Enoplea</taxon>
        <taxon>Dorylaimia</taxon>
        <taxon>Trichinellida</taxon>
        <taxon>Trichinellidae</taxon>
        <taxon>Trichinella</taxon>
    </lineage>
</organism>
<dbReference type="PANTHER" id="PTHR13064:SF6">
    <property type="entry name" value="TRANSMEMBRANE PROTEIN 9"/>
    <property type="match status" value="1"/>
</dbReference>
<evidence type="ECO:0000313" key="7">
    <source>
        <dbReference type="EMBL" id="KRX46206.1"/>
    </source>
</evidence>
<reference evidence="7 8" key="1">
    <citation type="submission" date="2015-01" db="EMBL/GenBank/DDBJ databases">
        <title>Evolution of Trichinella species and genotypes.</title>
        <authorList>
            <person name="Korhonen P.K."/>
            <person name="Edoardo P."/>
            <person name="Giuseppe L.R."/>
            <person name="Gasser R.B."/>
        </authorList>
    </citation>
    <scope>NUCLEOTIDE SEQUENCE [LARGE SCALE GENOMIC DNA]</scope>
    <source>
        <strain evidence="7">ISS417</strain>
    </source>
</reference>
<dbReference type="Proteomes" id="UP000055048">
    <property type="component" value="Unassembled WGS sequence"/>
</dbReference>
<feature type="transmembrane region" description="Helical" evidence="6">
    <location>
        <begin position="114"/>
        <end position="136"/>
    </location>
</feature>